<dbReference type="InterPro" id="IPR016047">
    <property type="entry name" value="M23ase_b-sheet_dom"/>
</dbReference>
<dbReference type="CDD" id="cd12797">
    <property type="entry name" value="M23_peptidase"/>
    <property type="match status" value="1"/>
</dbReference>
<gene>
    <name evidence="3" type="ORF">J2S36_000633</name>
</gene>
<evidence type="ECO:0000259" key="2">
    <source>
        <dbReference type="Pfam" id="PF01551"/>
    </source>
</evidence>
<dbReference type="SUPFAM" id="SSF51261">
    <property type="entry name" value="Duplicated hybrid motif"/>
    <property type="match status" value="1"/>
</dbReference>
<name>A0ABU1T2J7_9ACTO</name>
<keyword evidence="4" id="KW-1185">Reference proteome</keyword>
<dbReference type="PANTHER" id="PTHR21666:SF270">
    <property type="entry name" value="MUREIN HYDROLASE ACTIVATOR ENVC"/>
    <property type="match status" value="1"/>
</dbReference>
<evidence type="ECO:0000256" key="1">
    <source>
        <dbReference type="SAM" id="SignalP"/>
    </source>
</evidence>
<protein>
    <submittedName>
        <fullName evidence="3">Murein DD-endopeptidase MepM/ murein hydrolase activator NlpD</fullName>
    </submittedName>
</protein>
<dbReference type="Pfam" id="PF01551">
    <property type="entry name" value="Peptidase_M23"/>
    <property type="match status" value="1"/>
</dbReference>
<accession>A0ABU1T2J7</accession>
<dbReference type="PANTHER" id="PTHR21666">
    <property type="entry name" value="PEPTIDASE-RELATED"/>
    <property type="match status" value="1"/>
</dbReference>
<keyword evidence="3" id="KW-0378">Hydrolase</keyword>
<evidence type="ECO:0000313" key="4">
    <source>
        <dbReference type="Proteomes" id="UP001266099"/>
    </source>
</evidence>
<sequence>MHTTNISRHKLAAAILAATFISSGIVAAPADAHRAPSQHEVSQALFSVSLQNPAAPKLNCPLHSCRVLRKFQMGEANWDAGHRGVDLSAISSTAVFAPADGEVIHAGLLVDRNVLSIRHVNDYRSTFEPVLPLVAKGDIVKRGELVAIVTDQHCNGVRCLHWGLKQGAKGYLNPLDYLLRKRVRLRS</sequence>
<organism evidence="3 4">
    <name type="scientific">Arcanobacterium hippocoleae</name>
    <dbReference type="NCBI Taxonomy" id="149017"/>
    <lineage>
        <taxon>Bacteria</taxon>
        <taxon>Bacillati</taxon>
        <taxon>Actinomycetota</taxon>
        <taxon>Actinomycetes</taxon>
        <taxon>Actinomycetales</taxon>
        <taxon>Actinomycetaceae</taxon>
        <taxon>Arcanobacterium</taxon>
    </lineage>
</organism>
<dbReference type="InterPro" id="IPR011055">
    <property type="entry name" value="Dup_hybrid_motif"/>
</dbReference>
<dbReference type="Gene3D" id="2.70.70.10">
    <property type="entry name" value="Glucose Permease (Domain IIA)"/>
    <property type="match status" value="1"/>
</dbReference>
<dbReference type="InterPro" id="IPR050570">
    <property type="entry name" value="Cell_wall_metabolism_enzyme"/>
</dbReference>
<feature type="domain" description="M23ase beta-sheet core" evidence="2">
    <location>
        <begin position="81"/>
        <end position="168"/>
    </location>
</feature>
<keyword evidence="1" id="KW-0732">Signal</keyword>
<comment type="caution">
    <text evidence="3">The sequence shown here is derived from an EMBL/GenBank/DDBJ whole genome shotgun (WGS) entry which is preliminary data.</text>
</comment>
<dbReference type="EMBL" id="JAVDUJ010000001">
    <property type="protein sequence ID" value="MDR6939090.1"/>
    <property type="molecule type" value="Genomic_DNA"/>
</dbReference>
<dbReference type="Proteomes" id="UP001266099">
    <property type="component" value="Unassembled WGS sequence"/>
</dbReference>
<proteinExistence type="predicted"/>
<dbReference type="GO" id="GO:0016787">
    <property type="term" value="F:hydrolase activity"/>
    <property type="evidence" value="ECO:0007669"/>
    <property type="project" value="UniProtKB-KW"/>
</dbReference>
<evidence type="ECO:0000313" key="3">
    <source>
        <dbReference type="EMBL" id="MDR6939090.1"/>
    </source>
</evidence>
<dbReference type="RefSeq" id="WP_309955443.1">
    <property type="nucleotide sequence ID" value="NZ_JAVDUJ010000001.1"/>
</dbReference>
<feature type="chain" id="PRO_5045606855" evidence="1">
    <location>
        <begin position="28"/>
        <end position="187"/>
    </location>
</feature>
<feature type="signal peptide" evidence="1">
    <location>
        <begin position="1"/>
        <end position="27"/>
    </location>
</feature>
<reference evidence="3 4" key="1">
    <citation type="submission" date="2023-07" db="EMBL/GenBank/DDBJ databases">
        <title>Sequencing the genomes of 1000 actinobacteria strains.</title>
        <authorList>
            <person name="Klenk H.-P."/>
        </authorList>
    </citation>
    <scope>NUCLEOTIDE SEQUENCE [LARGE SCALE GENOMIC DNA]</scope>
    <source>
        <strain evidence="3 4">DSM 15539</strain>
    </source>
</reference>